<evidence type="ECO:0000313" key="2">
    <source>
        <dbReference type="Proteomes" id="UP000236569"/>
    </source>
</evidence>
<accession>A0A2I9DVL8</accession>
<reference evidence="2" key="1">
    <citation type="submission" date="2018-01" db="EMBL/GenBank/DDBJ databases">
        <title>Draft Genome Sequence of the Radioresistant Bacterium Deinococcus aerius TR0125, Isolated from the Higher Atmosphere above Japan.</title>
        <authorList>
            <person name="Satoh K."/>
            <person name="Arai H."/>
            <person name="Sanzen T."/>
            <person name="Kawaguchi Y."/>
            <person name="Hayashi H."/>
            <person name="Yokobori S."/>
            <person name="Yamagishi A."/>
            <person name="Oono Y."/>
            <person name="Narumi I."/>
        </authorList>
    </citation>
    <scope>NUCLEOTIDE SEQUENCE [LARGE SCALE GENOMIC DNA]</scope>
    <source>
        <strain evidence="2">TR0125</strain>
    </source>
</reference>
<gene>
    <name evidence="1" type="ORF">DAERI_110129</name>
</gene>
<keyword evidence="2" id="KW-1185">Reference proteome</keyword>
<dbReference type="EMBL" id="BFAG01000011">
    <property type="protein sequence ID" value="GBF06947.1"/>
    <property type="molecule type" value="Genomic_DNA"/>
</dbReference>
<dbReference type="AlphaFoldDB" id="A0A2I9DVL8"/>
<dbReference type="Proteomes" id="UP000236569">
    <property type="component" value="Unassembled WGS sequence"/>
</dbReference>
<comment type="caution">
    <text evidence="1">The sequence shown here is derived from an EMBL/GenBank/DDBJ whole genome shotgun (WGS) entry which is preliminary data.</text>
</comment>
<protein>
    <submittedName>
        <fullName evidence="1">Uncharacterized protein</fullName>
    </submittedName>
</protein>
<sequence length="60" mass="6796">MNRHALEIASLEDEGGDLAYWLTRTPAERLEALELLRQIHYGYDSLTARPQRVLDVVGAT</sequence>
<name>A0A2I9DVL8_9DEIO</name>
<proteinExistence type="predicted"/>
<organism evidence="1 2">
    <name type="scientific">Deinococcus aerius</name>
    <dbReference type="NCBI Taxonomy" id="200253"/>
    <lineage>
        <taxon>Bacteria</taxon>
        <taxon>Thermotogati</taxon>
        <taxon>Deinococcota</taxon>
        <taxon>Deinococci</taxon>
        <taxon>Deinococcales</taxon>
        <taxon>Deinococcaceae</taxon>
        <taxon>Deinococcus</taxon>
    </lineage>
</organism>
<dbReference type="RefSeq" id="WP_103130285.1">
    <property type="nucleotide sequence ID" value="NZ_BFAG01000011.1"/>
</dbReference>
<evidence type="ECO:0000313" key="1">
    <source>
        <dbReference type="EMBL" id="GBF06947.1"/>
    </source>
</evidence>